<evidence type="ECO:0000313" key="6">
    <source>
        <dbReference type="EMBL" id="SEM08767.1"/>
    </source>
</evidence>
<feature type="domain" description="D-galactarate/Altronate dehydratase second" evidence="4">
    <location>
        <begin position="33"/>
        <end position="172"/>
    </location>
</feature>
<accession>A0A1H7VIX3</accession>
<dbReference type="InterPro" id="IPR007392">
    <property type="entry name" value="GD_AH_second"/>
</dbReference>
<dbReference type="GO" id="GO:0019698">
    <property type="term" value="P:D-galacturonate catabolic process"/>
    <property type="evidence" value="ECO:0007669"/>
    <property type="project" value="TreeGrafter"/>
</dbReference>
<dbReference type="InterPro" id="IPR052172">
    <property type="entry name" value="UxaA_altronate/galactarate_dh"/>
</dbReference>
<dbReference type="Proteomes" id="UP000199120">
    <property type="component" value="Unassembled WGS sequence"/>
</dbReference>
<evidence type="ECO:0000259" key="4">
    <source>
        <dbReference type="Pfam" id="PF04295"/>
    </source>
</evidence>
<dbReference type="STRING" id="416943.SAMN05445871_4213"/>
<feature type="domain" description="D-galactarate/Altronate dehydratase C-terminal" evidence="5">
    <location>
        <begin position="185"/>
        <end position="430"/>
    </location>
</feature>
<reference evidence="7" key="1">
    <citation type="submission" date="2016-10" db="EMBL/GenBank/DDBJ databases">
        <authorList>
            <person name="Varghese N."/>
            <person name="Submissions S."/>
        </authorList>
    </citation>
    <scope>NUCLEOTIDE SEQUENCE [LARGE SCALE GENOMIC DNA]</scope>
    <source>
        <strain evidence="7">LMG 26416</strain>
    </source>
</reference>
<name>A0A1H7VIX3_9BURK</name>
<dbReference type="GO" id="GO:0016787">
    <property type="term" value="F:hydrolase activity"/>
    <property type="evidence" value="ECO:0007669"/>
    <property type="project" value="UniProtKB-KW"/>
</dbReference>
<keyword evidence="6" id="KW-0378">Hydrolase</keyword>
<feature type="region of interest" description="Disordered" evidence="3">
    <location>
        <begin position="1"/>
        <end position="26"/>
    </location>
</feature>
<evidence type="ECO:0000313" key="7">
    <source>
        <dbReference type="Proteomes" id="UP000199120"/>
    </source>
</evidence>
<comment type="similarity">
    <text evidence="1">Belongs to the UxaA family.</text>
</comment>
<proteinExistence type="inferred from homology"/>
<dbReference type="PANTHER" id="PTHR30536">
    <property type="entry name" value="ALTRONATE/GALACTARATE DEHYDRATASE"/>
    <property type="match status" value="1"/>
</dbReference>
<dbReference type="GO" id="GO:0016829">
    <property type="term" value="F:lyase activity"/>
    <property type="evidence" value="ECO:0007669"/>
    <property type="project" value="UniProtKB-KW"/>
</dbReference>
<dbReference type="InterPro" id="IPR048332">
    <property type="entry name" value="GD_AH_C"/>
</dbReference>
<protein>
    <submittedName>
        <fullName evidence="6">Altronate hydrolase</fullName>
    </submittedName>
</protein>
<sequence>MNDAAKQVPLGGAAKDNAVSTPRAAAQPPMLEGWLRSDGRKGIRNVVAVAYLVECAHHVAREIAAQFREPFDAFGDDASTSGEPHEPPVHLIGFPGCFPNSYAEKMLARLATHPNVGAVLFVSLGCESMNKHYLADLVRDSGRPVEVLTIQEKGGTRSTIQYGVDWVRGARAQLAVQRRVPMRLDELIVGTICGGSDGTSGITANPAVGRAFDLLIDAGASCIFEETGELVGCEYHMKNRAARPELGDEIVASVAKAARYYSILGHGSFAVGNADGGLTTQEEKSLGAYAKSGASPIVGIVKPGDVPPTGGLYLLDVVPDGEPRFGFPNISDNAEIAELIACGAHVILFTTGRGSVVGSAISPVVKVCANPLTYRNLSGDMDVDAGRILEGHATLDEVGREVFERTVAVAGGARSKSESLGHQEFILTYKTFEPVGPACLPASARVAVVEIAAH</sequence>
<dbReference type="EMBL" id="FOAJ01000025">
    <property type="protein sequence ID" value="SEM08767.1"/>
    <property type="molecule type" value="Genomic_DNA"/>
</dbReference>
<evidence type="ECO:0000256" key="2">
    <source>
        <dbReference type="ARBA" id="ARBA00023239"/>
    </source>
</evidence>
<keyword evidence="2" id="KW-0456">Lyase</keyword>
<gene>
    <name evidence="6" type="ORF">SAMN05192542_12525</name>
</gene>
<evidence type="ECO:0000256" key="1">
    <source>
        <dbReference type="ARBA" id="ARBA00010986"/>
    </source>
</evidence>
<dbReference type="AlphaFoldDB" id="A0A1H7VIX3"/>
<organism evidence="6 7">
    <name type="scientific">Paraburkholderia caballeronis</name>
    <dbReference type="NCBI Taxonomy" id="416943"/>
    <lineage>
        <taxon>Bacteria</taxon>
        <taxon>Pseudomonadati</taxon>
        <taxon>Pseudomonadota</taxon>
        <taxon>Betaproteobacteria</taxon>
        <taxon>Burkholderiales</taxon>
        <taxon>Burkholderiaceae</taxon>
        <taxon>Paraburkholderia</taxon>
    </lineage>
</organism>
<dbReference type="PANTHER" id="PTHR30536:SF5">
    <property type="entry name" value="ALTRONATE DEHYDRATASE"/>
    <property type="match status" value="1"/>
</dbReference>
<evidence type="ECO:0000256" key="3">
    <source>
        <dbReference type="SAM" id="MobiDB-lite"/>
    </source>
</evidence>
<dbReference type="Pfam" id="PF20629">
    <property type="entry name" value="GD_AH_C"/>
    <property type="match status" value="1"/>
</dbReference>
<keyword evidence="7" id="KW-1185">Reference proteome</keyword>
<dbReference type="Pfam" id="PF04295">
    <property type="entry name" value="GD_AH_second"/>
    <property type="match status" value="1"/>
</dbReference>
<evidence type="ECO:0000259" key="5">
    <source>
        <dbReference type="Pfam" id="PF20629"/>
    </source>
</evidence>